<feature type="transmembrane region" description="Helical" evidence="5">
    <location>
        <begin position="30"/>
        <end position="54"/>
    </location>
</feature>
<evidence type="ECO:0000259" key="7">
    <source>
        <dbReference type="PROSITE" id="PS50928"/>
    </source>
</evidence>
<feature type="transmembrane region" description="Helical" evidence="5">
    <location>
        <begin position="213"/>
        <end position="234"/>
    </location>
</feature>
<keyword evidence="6" id="KW-1003">Cell membrane</keyword>
<dbReference type="CDD" id="cd06261">
    <property type="entry name" value="TM_PBP2"/>
    <property type="match status" value="1"/>
</dbReference>
<feature type="transmembrane region" description="Helical" evidence="5">
    <location>
        <begin position="288"/>
        <end position="310"/>
    </location>
</feature>
<dbReference type="PANTHER" id="PTHR42727:SF1">
    <property type="entry name" value="PHOSPHATE TRANSPORT SYSTEM PERMEASE"/>
    <property type="match status" value="1"/>
</dbReference>
<evidence type="ECO:0000256" key="4">
    <source>
        <dbReference type="ARBA" id="ARBA00023136"/>
    </source>
</evidence>
<comment type="subcellular location">
    <subcellularLocation>
        <location evidence="5">Cell membrane</location>
        <topology evidence="5">Multi-pass membrane protein</topology>
    </subcellularLocation>
    <subcellularLocation>
        <location evidence="1">Membrane</location>
        <topology evidence="1">Multi-pass membrane protein</topology>
    </subcellularLocation>
</comment>
<keyword evidence="9" id="KW-1185">Reference proteome</keyword>
<organism evidence="8 9">
    <name type="scientific">Pontimonas salivibrio</name>
    <dbReference type="NCBI Taxonomy" id="1159327"/>
    <lineage>
        <taxon>Bacteria</taxon>
        <taxon>Bacillati</taxon>
        <taxon>Actinomycetota</taxon>
        <taxon>Actinomycetes</taxon>
        <taxon>Micrococcales</taxon>
        <taxon>Microbacteriaceae</taxon>
        <taxon>Pontimonas</taxon>
    </lineage>
</organism>
<keyword evidence="5" id="KW-0813">Transport</keyword>
<feature type="domain" description="ABC transmembrane type-1" evidence="7">
    <location>
        <begin position="90"/>
        <end position="306"/>
    </location>
</feature>
<dbReference type="EMBL" id="CP026923">
    <property type="protein sequence ID" value="AVG23274.1"/>
    <property type="molecule type" value="Genomic_DNA"/>
</dbReference>
<dbReference type="GO" id="GO:0006817">
    <property type="term" value="P:phosphate ion transport"/>
    <property type="evidence" value="ECO:0007669"/>
    <property type="project" value="UniProtKB-KW"/>
</dbReference>
<evidence type="ECO:0000256" key="3">
    <source>
        <dbReference type="ARBA" id="ARBA00022989"/>
    </source>
</evidence>
<evidence type="ECO:0000256" key="6">
    <source>
        <dbReference type="RuleBase" id="RU363054"/>
    </source>
</evidence>
<dbReference type="PANTHER" id="PTHR42727">
    <property type="entry name" value="PHOSPHATE TRANSPORT SYSTEM PERMEASE PROTEIN"/>
    <property type="match status" value="1"/>
</dbReference>
<name>A0A2L2BNP1_9MICO</name>
<dbReference type="InterPro" id="IPR035906">
    <property type="entry name" value="MetI-like_sf"/>
</dbReference>
<keyword evidence="4 5" id="KW-0472">Membrane</keyword>
<dbReference type="NCBIfam" id="TIGR02138">
    <property type="entry name" value="phosphate_pstC"/>
    <property type="match status" value="1"/>
</dbReference>
<proteinExistence type="inferred from homology"/>
<feature type="transmembrane region" description="Helical" evidence="5">
    <location>
        <begin position="131"/>
        <end position="150"/>
    </location>
</feature>
<keyword evidence="3 5" id="KW-1133">Transmembrane helix</keyword>
<keyword evidence="2 5" id="KW-0812">Transmembrane</keyword>
<dbReference type="PROSITE" id="PS50928">
    <property type="entry name" value="ABC_TM1"/>
    <property type="match status" value="1"/>
</dbReference>
<evidence type="ECO:0000256" key="5">
    <source>
        <dbReference type="RuleBase" id="RU363032"/>
    </source>
</evidence>
<dbReference type="SUPFAM" id="SSF161098">
    <property type="entry name" value="MetI-like"/>
    <property type="match status" value="1"/>
</dbReference>
<gene>
    <name evidence="8" type="ORF">C3B54_11276</name>
</gene>
<dbReference type="OrthoDB" id="9775069at2"/>
<dbReference type="Gene3D" id="1.10.3720.10">
    <property type="entry name" value="MetI-like"/>
    <property type="match status" value="1"/>
</dbReference>
<feature type="transmembrane region" description="Helical" evidence="5">
    <location>
        <begin position="85"/>
        <end position="110"/>
    </location>
</feature>
<evidence type="ECO:0000313" key="9">
    <source>
        <dbReference type="Proteomes" id="UP000243077"/>
    </source>
</evidence>
<comment type="similarity">
    <text evidence="6">Belongs to the binding-protein-dependent transport system permease family. CysTW subfamily.</text>
</comment>
<keyword evidence="6" id="KW-0592">Phosphate transport</keyword>
<dbReference type="KEGG" id="psai:C3B54_11276"/>
<accession>A0A2L2BNP1</accession>
<dbReference type="Pfam" id="PF00528">
    <property type="entry name" value="BPD_transp_1"/>
    <property type="match status" value="1"/>
</dbReference>
<dbReference type="InterPro" id="IPR011864">
    <property type="entry name" value="Phosphate_PstC"/>
</dbReference>
<evidence type="ECO:0000313" key="8">
    <source>
        <dbReference type="EMBL" id="AVG23274.1"/>
    </source>
</evidence>
<dbReference type="GO" id="GO:0005886">
    <property type="term" value="C:plasma membrane"/>
    <property type="evidence" value="ECO:0007669"/>
    <property type="project" value="UniProtKB-SubCell"/>
</dbReference>
<dbReference type="Proteomes" id="UP000243077">
    <property type="component" value="Chromosome"/>
</dbReference>
<reference evidence="8 9" key="1">
    <citation type="submission" date="2018-02" db="EMBL/GenBank/DDBJ databases">
        <title>Complete genome of the streamlined marine actinobacterium Pontimonas salivibrio CL-TW6 adapted to coastal planktonic lifestype.</title>
        <authorList>
            <person name="Cho B.C."/>
            <person name="Hardies S.C."/>
            <person name="Jang G.I."/>
            <person name="Hwang C.Y."/>
        </authorList>
    </citation>
    <scope>NUCLEOTIDE SEQUENCE [LARGE SCALE GENOMIC DNA]</scope>
    <source>
        <strain evidence="8 9">CL-TW6</strain>
    </source>
</reference>
<sequence length="318" mass="34160">MSSSTVQSAWSGSSQRRSLQAESPRYGEKLIIGILFLTAAVSVAVTTAIVISLFQPLPGFFQKISIVEFFTETEWSPGYSDPKYGVWPIVVGTFIVVITALTVAIPLGLLSAIYLSEYAPERVRKTIKPMLEVLEGIPTVATGLFAFFWLRPFLEYLTPWLPWSGLFSTGVAGFAVGLIIIPLIASVADDAMRSVPRSLREGAYALGASKMRVALKVVVPAAISGIIAAFVLGASRAVGETMVVLLVAGAGSPTLAFNPFEGIQTMTAYIASRATGEIAVGSVVYDTIFAVGALLFLITLVFNIIAIRFVEKFREVYE</sequence>
<dbReference type="InterPro" id="IPR000515">
    <property type="entry name" value="MetI-like"/>
</dbReference>
<feature type="transmembrane region" description="Helical" evidence="5">
    <location>
        <begin position="170"/>
        <end position="192"/>
    </location>
</feature>
<dbReference type="GO" id="GO:0005315">
    <property type="term" value="F:phosphate transmembrane transporter activity"/>
    <property type="evidence" value="ECO:0007669"/>
    <property type="project" value="InterPro"/>
</dbReference>
<comment type="function">
    <text evidence="6">Part of the binding-protein-dependent transport system for phosphate; probably responsible for the translocation of the substrate across the membrane.</text>
</comment>
<evidence type="ECO:0000256" key="2">
    <source>
        <dbReference type="ARBA" id="ARBA00022692"/>
    </source>
</evidence>
<protein>
    <recommendedName>
        <fullName evidence="6">Phosphate transport system permease protein</fullName>
    </recommendedName>
</protein>
<dbReference type="RefSeq" id="WP_104912909.1">
    <property type="nucleotide sequence ID" value="NZ_CP026923.1"/>
</dbReference>
<evidence type="ECO:0000256" key="1">
    <source>
        <dbReference type="ARBA" id="ARBA00004141"/>
    </source>
</evidence>
<dbReference type="AlphaFoldDB" id="A0A2L2BNP1"/>